<reference evidence="2" key="1">
    <citation type="submission" date="2014-09" db="EMBL/GenBank/DDBJ databases">
        <authorList>
            <person name="Hjerde E."/>
        </authorList>
    </citation>
    <scope>NUCLEOTIDE SEQUENCE [LARGE SCALE GENOMIC DNA]</scope>
    <source>
        <strain evidence="2">06/09/139</strain>
    </source>
</reference>
<gene>
    <name evidence="1" type="ORF">AWOD_I_0952</name>
</gene>
<proteinExistence type="predicted"/>
<dbReference type="KEGG" id="awd:AWOD_I_0952"/>
<evidence type="ECO:0000313" key="2">
    <source>
        <dbReference type="Proteomes" id="UP000032427"/>
    </source>
</evidence>
<accession>A0A090IRU1</accession>
<keyword evidence="2" id="KW-1185">Reference proteome</keyword>
<name>A0A090IRU1_9GAMM</name>
<dbReference type="HOGENOM" id="CLU_2230789_0_0_6"/>
<organism evidence="1 2">
    <name type="scientific">Aliivibrio wodanis</name>
    <dbReference type="NCBI Taxonomy" id="80852"/>
    <lineage>
        <taxon>Bacteria</taxon>
        <taxon>Pseudomonadati</taxon>
        <taxon>Pseudomonadota</taxon>
        <taxon>Gammaproteobacteria</taxon>
        <taxon>Vibrionales</taxon>
        <taxon>Vibrionaceae</taxon>
        <taxon>Aliivibrio</taxon>
    </lineage>
</organism>
<protein>
    <submittedName>
        <fullName evidence="1">Uncharacterized protein</fullName>
    </submittedName>
</protein>
<dbReference type="PATRIC" id="fig|80852.17.peg.965"/>
<dbReference type="AlphaFoldDB" id="A0A090IRU1"/>
<dbReference type="STRING" id="80852.AWOD_I_0952"/>
<dbReference type="GeneID" id="28540520"/>
<dbReference type="EMBL" id="LN554846">
    <property type="protein sequence ID" value="CED71045.1"/>
    <property type="molecule type" value="Genomic_DNA"/>
</dbReference>
<evidence type="ECO:0000313" key="1">
    <source>
        <dbReference type="EMBL" id="CED71045.1"/>
    </source>
</evidence>
<dbReference type="OrthoDB" id="5917843at2"/>
<dbReference type="Proteomes" id="UP000032427">
    <property type="component" value="Chromosome 1"/>
</dbReference>
<sequence length="105" mass="12072">MEDTQYVVEWGDTITLNFEGAQLVSAYHTCPEEGDEIELEFGEGWFQGPDDEEYRIEMQMAPFHPYDEDPVRLANITINGEIVKILEIAETVDGEFFIEPSDSDY</sequence>